<evidence type="ECO:0000313" key="1">
    <source>
        <dbReference type="EMBL" id="MFH4984923.1"/>
    </source>
</evidence>
<proteinExistence type="predicted"/>
<accession>A0ABD6EY72</accession>
<dbReference type="Proteomes" id="UP001608902">
    <property type="component" value="Unassembled WGS sequence"/>
</dbReference>
<reference evidence="1 2" key="1">
    <citation type="submission" date="2024-08" db="EMBL/GenBank/DDBJ databases">
        <title>Gnathostoma spinigerum genome.</title>
        <authorList>
            <person name="Gonzalez-Bertolin B."/>
            <person name="Monzon S."/>
            <person name="Zaballos A."/>
            <person name="Jimenez P."/>
            <person name="Dekumyoy P."/>
            <person name="Varona S."/>
            <person name="Cuesta I."/>
            <person name="Sumanam S."/>
            <person name="Adisakwattana P."/>
            <person name="Gasser R.B."/>
            <person name="Hernandez-Gonzalez A."/>
            <person name="Young N.D."/>
            <person name="Perteguer M.J."/>
        </authorList>
    </citation>
    <scope>NUCLEOTIDE SEQUENCE [LARGE SCALE GENOMIC DNA]</scope>
    <source>
        <strain evidence="1">AL3</strain>
        <tissue evidence="1">Liver</tissue>
    </source>
</reference>
<name>A0ABD6EY72_9BILA</name>
<dbReference type="EMBL" id="JBGFUD010023552">
    <property type="protein sequence ID" value="MFH4984923.1"/>
    <property type="molecule type" value="Genomic_DNA"/>
</dbReference>
<evidence type="ECO:0000313" key="2">
    <source>
        <dbReference type="Proteomes" id="UP001608902"/>
    </source>
</evidence>
<sequence length="107" mass="11783">MTKSQSMGMLKTKQGAAKDFEKVAIASSDRIVQKLTTVLDNHSEPYFLASSTACGARRSRGRHSVSKRKNRRIAVQLKESSHANCGTSISSYAINCSLLFETNVQFI</sequence>
<dbReference type="AlphaFoldDB" id="A0ABD6EY72"/>
<comment type="caution">
    <text evidence="1">The sequence shown here is derived from an EMBL/GenBank/DDBJ whole genome shotgun (WGS) entry which is preliminary data.</text>
</comment>
<gene>
    <name evidence="1" type="ORF">AB6A40_011632</name>
</gene>
<keyword evidence="2" id="KW-1185">Reference proteome</keyword>
<protein>
    <submittedName>
        <fullName evidence="1">Uncharacterized protein</fullName>
    </submittedName>
</protein>
<organism evidence="1 2">
    <name type="scientific">Gnathostoma spinigerum</name>
    <dbReference type="NCBI Taxonomy" id="75299"/>
    <lineage>
        <taxon>Eukaryota</taxon>
        <taxon>Metazoa</taxon>
        <taxon>Ecdysozoa</taxon>
        <taxon>Nematoda</taxon>
        <taxon>Chromadorea</taxon>
        <taxon>Rhabditida</taxon>
        <taxon>Spirurina</taxon>
        <taxon>Gnathostomatomorpha</taxon>
        <taxon>Gnathostomatoidea</taxon>
        <taxon>Gnathostomatidae</taxon>
        <taxon>Gnathostoma</taxon>
    </lineage>
</organism>